<feature type="region of interest" description="Disordered" evidence="1">
    <location>
        <begin position="83"/>
        <end position="107"/>
    </location>
</feature>
<gene>
    <name evidence="2" type="ORF">WJX74_007125</name>
</gene>
<proteinExistence type="predicted"/>
<dbReference type="EMBL" id="JALJOS010000003">
    <property type="protein sequence ID" value="KAK9841516.1"/>
    <property type="molecule type" value="Genomic_DNA"/>
</dbReference>
<evidence type="ECO:0000256" key="1">
    <source>
        <dbReference type="SAM" id="MobiDB-lite"/>
    </source>
</evidence>
<protein>
    <submittedName>
        <fullName evidence="2">Uncharacterized protein</fullName>
    </submittedName>
</protein>
<comment type="caution">
    <text evidence="2">The sequence shown here is derived from an EMBL/GenBank/DDBJ whole genome shotgun (WGS) entry which is preliminary data.</text>
</comment>
<organism evidence="2 3">
    <name type="scientific">Apatococcus lobatus</name>
    <dbReference type="NCBI Taxonomy" id="904363"/>
    <lineage>
        <taxon>Eukaryota</taxon>
        <taxon>Viridiplantae</taxon>
        <taxon>Chlorophyta</taxon>
        <taxon>core chlorophytes</taxon>
        <taxon>Trebouxiophyceae</taxon>
        <taxon>Chlorellales</taxon>
        <taxon>Chlorellaceae</taxon>
        <taxon>Apatococcus</taxon>
    </lineage>
</organism>
<keyword evidence="3" id="KW-1185">Reference proteome</keyword>
<feature type="compositionally biased region" description="Polar residues" evidence="1">
    <location>
        <begin position="92"/>
        <end position="103"/>
    </location>
</feature>
<reference evidence="2 3" key="1">
    <citation type="journal article" date="2024" name="Nat. Commun.">
        <title>Phylogenomics reveals the evolutionary origins of lichenization in chlorophyte algae.</title>
        <authorList>
            <person name="Puginier C."/>
            <person name="Libourel C."/>
            <person name="Otte J."/>
            <person name="Skaloud P."/>
            <person name="Haon M."/>
            <person name="Grisel S."/>
            <person name="Petersen M."/>
            <person name="Berrin J.G."/>
            <person name="Delaux P.M."/>
            <person name="Dal Grande F."/>
            <person name="Keller J."/>
        </authorList>
    </citation>
    <scope>NUCLEOTIDE SEQUENCE [LARGE SCALE GENOMIC DNA]</scope>
    <source>
        <strain evidence="2 3">SAG 2145</strain>
    </source>
</reference>
<sequence length="484" mass="54150">MIQSTCWSFLSDTRVAVWPTQRPLIIVNLRSSNLAACCACVPATSLIRPARRRSRTVPSLAAKLSWTQGKLAFRQAAQRGARKLPAELSRAPTPQGQPTSCKSSSRRVPPWSQAIHILHTQTKDLVWAKRHQPDSLIHTVSQELEQPHETTAGQLQQLLLVLPTLSMGLTIIDMRICEWASLFKNIDLMAERLLQLQGLLPHIDVGVLAGAKPSVLLKDPKDILLAVQLIVENPHGWARYDKSVHTPRGGQSSPQRSGRWPGYSAGCRAEGQPTWLENAAAPESATLPSEGVLERLPPWNLSFDIRERETDWTDENKARLVTIITSRELGESNEATAGRLEQLLCILPSLSARLATMRPWALADLLKDVPRVAERLLRLRDLLPHMDVATLASLQPNLLLQEPQDVVREMQKVGNLLGLSEERTQAMLQEQPRFLDAEAVEEVLGELQRLMPKQDNKRFLINNPDWITKVERGPKRLGPHPDDI</sequence>
<feature type="region of interest" description="Disordered" evidence="1">
    <location>
        <begin position="241"/>
        <end position="263"/>
    </location>
</feature>
<evidence type="ECO:0000313" key="3">
    <source>
        <dbReference type="Proteomes" id="UP001438707"/>
    </source>
</evidence>
<evidence type="ECO:0000313" key="2">
    <source>
        <dbReference type="EMBL" id="KAK9841516.1"/>
    </source>
</evidence>
<accession>A0AAW1S646</accession>
<dbReference type="Proteomes" id="UP001438707">
    <property type="component" value="Unassembled WGS sequence"/>
</dbReference>
<name>A0AAW1S646_9CHLO</name>
<dbReference type="AlphaFoldDB" id="A0AAW1S646"/>